<proteinExistence type="predicted"/>
<feature type="chain" id="PRO_5015722152" evidence="1">
    <location>
        <begin position="25"/>
        <end position="264"/>
    </location>
</feature>
<comment type="caution">
    <text evidence="2">The sequence shown here is derived from an EMBL/GenBank/DDBJ whole genome shotgun (WGS) entry which is preliminary data.</text>
</comment>
<dbReference type="Proteomes" id="UP000241848">
    <property type="component" value="Unassembled WGS sequence"/>
</dbReference>
<evidence type="ECO:0000256" key="1">
    <source>
        <dbReference type="SAM" id="SignalP"/>
    </source>
</evidence>
<evidence type="ECO:0000313" key="2">
    <source>
        <dbReference type="EMBL" id="PSR20349.1"/>
    </source>
</evidence>
<organism evidence="2 3">
    <name type="scientific">Sulfobacillus acidophilus</name>
    <dbReference type="NCBI Taxonomy" id="53633"/>
    <lineage>
        <taxon>Bacteria</taxon>
        <taxon>Bacillati</taxon>
        <taxon>Bacillota</taxon>
        <taxon>Clostridia</taxon>
        <taxon>Eubacteriales</taxon>
        <taxon>Clostridiales Family XVII. Incertae Sedis</taxon>
        <taxon>Sulfobacillus</taxon>
    </lineage>
</organism>
<feature type="signal peptide" evidence="1">
    <location>
        <begin position="1"/>
        <end position="24"/>
    </location>
</feature>
<reference evidence="2 3" key="1">
    <citation type="journal article" date="2014" name="BMC Genomics">
        <title>Comparison of environmental and isolate Sulfobacillus genomes reveals diverse carbon, sulfur, nitrogen, and hydrogen metabolisms.</title>
        <authorList>
            <person name="Justice N.B."/>
            <person name="Norman A."/>
            <person name="Brown C.T."/>
            <person name="Singh A."/>
            <person name="Thomas B.C."/>
            <person name="Banfield J.F."/>
        </authorList>
    </citation>
    <scope>NUCLEOTIDE SEQUENCE [LARGE SCALE GENOMIC DNA]</scope>
    <source>
        <strain evidence="2">AMDSBA3</strain>
    </source>
</reference>
<evidence type="ECO:0000313" key="3">
    <source>
        <dbReference type="Proteomes" id="UP000241848"/>
    </source>
</evidence>
<name>A0A2T2WDP5_9FIRM</name>
<dbReference type="AlphaFoldDB" id="A0A2T2WDP5"/>
<gene>
    <name evidence="2" type="ORF">C7B45_15310</name>
</gene>
<protein>
    <submittedName>
        <fullName evidence="2">Uncharacterized protein</fullName>
    </submittedName>
</protein>
<keyword evidence="1" id="KW-0732">Signal</keyword>
<dbReference type="EMBL" id="PXYV01000067">
    <property type="protein sequence ID" value="PSR20349.1"/>
    <property type="molecule type" value="Genomic_DNA"/>
</dbReference>
<accession>A0A2T2WDP5</accession>
<sequence>MRPQALWATLIALAATLIPWPARAATVPSVPWQVTGVSRLVPNPRFYAGTTTLAASPQSVHFDMRDAHYYQIPLNQRSVSITVNPGQTVAIREVAMNTRQDTALVKIGIPSMKNLDKVAAAPMLRPAYRIIGQLGGDPSVSGAHTETGWNDFLGITFGIVWNFISFSYNGRQVTGYHTWDSVRHPFSDGDYFMANSQGHAEIQGNASGWTFAMEDAPAFANTKIYWDVNEVTAHGNGRVTGYVNTWAAGADKYLLGGWWQIVHG</sequence>